<dbReference type="RefSeq" id="WP_237484686.1">
    <property type="nucleotide sequence ID" value="NZ_CAKLCM010000002.1"/>
</dbReference>
<protein>
    <submittedName>
        <fullName evidence="10">Glycogen debranching enzyme</fullName>
        <ecNumber evidence="10">3.2.1.196</ecNumber>
    </submittedName>
</protein>
<dbReference type="Pfam" id="PF17967">
    <property type="entry name" value="Pullulanase_N2"/>
    <property type="match status" value="1"/>
</dbReference>
<accession>A0ABN8DIK7</accession>
<dbReference type="Gene3D" id="2.60.40.3620">
    <property type="match status" value="2"/>
</dbReference>
<dbReference type="NCBIfam" id="TIGR02103">
    <property type="entry name" value="pullul_strch"/>
    <property type="match status" value="1"/>
</dbReference>
<feature type="domain" description="Pullulanase N2" evidence="8">
    <location>
        <begin position="330"/>
        <end position="447"/>
    </location>
</feature>
<dbReference type="EMBL" id="CAKLCM010000002">
    <property type="protein sequence ID" value="CAH0526355.1"/>
    <property type="molecule type" value="Genomic_DNA"/>
</dbReference>
<dbReference type="GO" id="GO:0120549">
    <property type="term" value="F:limit dextrin alpha-1,6-maltotetraose-hydrolase activity"/>
    <property type="evidence" value="ECO:0007669"/>
    <property type="project" value="UniProtKB-EC"/>
</dbReference>
<evidence type="ECO:0000259" key="5">
    <source>
        <dbReference type="Pfam" id="PF02922"/>
    </source>
</evidence>
<evidence type="ECO:0000259" key="9">
    <source>
        <dbReference type="Pfam" id="PF18494"/>
    </source>
</evidence>
<feature type="domain" description="Alpha-1,6-glucosidases pullulanase-type C-terminal" evidence="7">
    <location>
        <begin position="1082"/>
        <end position="1249"/>
    </location>
</feature>
<dbReference type="Pfam" id="PF18494">
    <property type="entry name" value="Pullulanase_Ins"/>
    <property type="match status" value="1"/>
</dbReference>
<dbReference type="InterPro" id="IPR040671">
    <property type="entry name" value="Pullulanase_N2"/>
</dbReference>
<dbReference type="InterPro" id="IPR013780">
    <property type="entry name" value="Glyco_hydro_b"/>
</dbReference>
<feature type="domain" description="Glycoside hydrolase family 13 N-terminal" evidence="5">
    <location>
        <begin position="459"/>
        <end position="544"/>
    </location>
</feature>
<dbReference type="Gene3D" id="2.60.40.10">
    <property type="entry name" value="Immunoglobulins"/>
    <property type="match status" value="1"/>
</dbReference>
<dbReference type="InterPro" id="IPR005323">
    <property type="entry name" value="CBM41_pullulanase"/>
</dbReference>
<reference evidence="10" key="1">
    <citation type="submission" date="2021-12" db="EMBL/GenBank/DDBJ databases">
        <authorList>
            <person name="Rodrigo-Torres L."/>
            <person name="Arahal R. D."/>
            <person name="Lucena T."/>
        </authorList>
    </citation>
    <scope>NUCLEOTIDE SEQUENCE</scope>
    <source>
        <strain evidence="10">CECT 8226</strain>
    </source>
</reference>
<dbReference type="InterPro" id="IPR017853">
    <property type="entry name" value="GH"/>
</dbReference>
<dbReference type="InterPro" id="IPR013783">
    <property type="entry name" value="Ig-like_fold"/>
</dbReference>
<keyword evidence="3 10" id="KW-0378">Hydrolase</keyword>
<evidence type="ECO:0000259" key="7">
    <source>
        <dbReference type="Pfam" id="PF11852"/>
    </source>
</evidence>
<organism evidence="10 11">
    <name type="scientific">Vibrio hippocampi</name>
    <dbReference type="NCBI Taxonomy" id="654686"/>
    <lineage>
        <taxon>Bacteria</taxon>
        <taxon>Pseudomonadati</taxon>
        <taxon>Pseudomonadota</taxon>
        <taxon>Gammaproteobacteria</taxon>
        <taxon>Vibrionales</taxon>
        <taxon>Vibrionaceae</taxon>
        <taxon>Vibrio</taxon>
    </lineage>
</organism>
<dbReference type="InterPro" id="IPR041111">
    <property type="entry name" value="Pullulanase_Ins"/>
</dbReference>
<dbReference type="InterPro" id="IPR013784">
    <property type="entry name" value="Carb-bd-like_fold"/>
</dbReference>
<dbReference type="EC" id="3.2.1.196" evidence="10"/>
<dbReference type="CDD" id="cd10315">
    <property type="entry name" value="CBM41_pullulanase"/>
    <property type="match status" value="1"/>
</dbReference>
<gene>
    <name evidence="10" type="primary">glgX_1</name>
    <name evidence="10" type="ORF">VHP8226_01760</name>
</gene>
<evidence type="ECO:0000259" key="8">
    <source>
        <dbReference type="Pfam" id="PF17967"/>
    </source>
</evidence>
<sequence length="1463" mass="160075">MKHSKLIHHSPTPTRWMLSLIAASVLMGCNSDEPETISINTPHSSTTPQEVELDPVVVLPSAEDAPSADEIVLSAINDVDATSTSADQWLIVCDDQTSIAPSTDDSFGALWKLSRQQIDACGTAEINKNGQSFGSPVTFDQQDFGHSFYLTSTGSPSSGTRQDGYLAAIGLPQDDTDIILPSVTAPDELPAGSANQVALQLYDPMGDYAPYDDFSLHLWGTVQQPDGGCSGLEQANSNWDDQSVTPDAMDQFGPVWYLPVTSNEEGCFNVIFRDNNNSKLIGDDVKIDIANLASNLSATFMPNNSTQFASRSEAFQLAGPSSEFVIDTHGALLIDDQTLVWHAAKNADVVQIMFSNNGEFQTTQEETDDGSTTTVSGASIVLTAATLTSEQASQYPHLVNHPVFALPTLPDTMSLDKLLKANLVAVASDSDGTMRSATGIQTAGALDAIYAPQASQLDYGAVYQDNAVTFRLWAPTAQKVSLSLYNSDKTPDSSHEMTEDSASGSWSVTLDQDLVDGQFYRYQMSLFQPREQQGYQFEVTDPYSVSLAMNSEYSQAINLDSEQLKPSGWDALEVPHSQAESDLSKVVIYESHVRDFSALDDSTENKGKYLAFTEQQSVPVNHLHKLKAAGVTHLHLMPVFDIATINEDPQQVANIDQPFSQLCSVNPNVQQSQFSGYCSQDVTIAEVFEQLSEQDSKDNAVVEALNEYVRGVDSYNWGYDPFHYTVPEGSYATNSDGADRIIEFRQMVQSIKQDIGMNVVVDVVYNHTNASGLTSDKSVLDRIVPLYYHRLVPDTGAVETSTCCDNTAPEHAMFAKLIDDSIKVWTEQYKIDAFRWDLMGHHPLSQMVTTLEAARTVNPEVYFYGEGWNFGEVQDDARFIQATQKHLGGTGIGSFSDRLRDAVRGGSPFESGDDIRRAQGFATGAYVAANELMQDALTTDQDDDGVADELARALHQSDLIRLGMAGNLKSFQLVDHQGTSQTGATLDYNGQSAGYAEQPWEVQNYVSKHDNQTFWDINMYKVAHDISLDDRVRMQAVGMSTVLLGQAMPFNHMGGELLRSKSMQRDSYDFGDWYNRVDFSLQDNNWDKGLPAKEKDEANYELIEKVLTQQADPQATQIEQMFDFYQELLQVRTSTALLTLPDAQQILSRVDFRNTGPEQTAGLIVMTIDNGNTQETDIDSRYNSVVVMINATPETQTATHFIDHNGDPITLGDFELIETHADTRSIAGSASFADGKFSVPAWSAAVFVEPRSDTRGQGLPVSSKADIPPFGASQAIYIAGDFNGWTVDGTLAAYAGDGVYQQRVGLSDDSEFKFTFGHWDTAFGCGGGNCNAGFTSLGMYLLTMDANDTSNPEISASLVEDYSNTTWYLPGSLLGWQHSDAQKMLQESSTTWSAQFDNMTAGSTAEFKITGESWGVFEHGSQDIVSQDARISGDGNITFTADTDGSFKITFNIVTKALSVTSL</sequence>
<comment type="caution">
    <text evidence="10">The sequence shown here is derived from an EMBL/GenBank/DDBJ whole genome shotgun (WGS) entry which is preliminary data.</text>
</comment>
<dbReference type="Pfam" id="PF11852">
    <property type="entry name" value="Pullul_strch_C"/>
    <property type="match status" value="1"/>
</dbReference>
<dbReference type="CDD" id="cd02860">
    <property type="entry name" value="E_set_Pullulanase"/>
    <property type="match status" value="1"/>
</dbReference>
<dbReference type="SUPFAM" id="SSF51011">
    <property type="entry name" value="Glycosyl hydrolase domain"/>
    <property type="match status" value="1"/>
</dbReference>
<evidence type="ECO:0000256" key="4">
    <source>
        <dbReference type="ARBA" id="ARBA00023295"/>
    </source>
</evidence>
<comment type="similarity">
    <text evidence="1">Belongs to the glycosyl hydrolase 13 family.</text>
</comment>
<keyword evidence="11" id="KW-1185">Reference proteome</keyword>
<dbReference type="Pfam" id="PF02922">
    <property type="entry name" value="CBM_48"/>
    <property type="match status" value="1"/>
</dbReference>
<evidence type="ECO:0000256" key="2">
    <source>
        <dbReference type="ARBA" id="ARBA00022729"/>
    </source>
</evidence>
<evidence type="ECO:0000256" key="3">
    <source>
        <dbReference type="ARBA" id="ARBA00022801"/>
    </source>
</evidence>
<dbReference type="InterPro" id="IPR011839">
    <property type="entry name" value="Pullul_strch"/>
</dbReference>
<proteinExistence type="inferred from homology"/>
<dbReference type="PANTHER" id="PTHR43002">
    <property type="entry name" value="GLYCOGEN DEBRANCHING ENZYME"/>
    <property type="match status" value="1"/>
</dbReference>
<keyword evidence="2" id="KW-0732">Signal</keyword>
<dbReference type="SUPFAM" id="SSF51445">
    <property type="entry name" value="(Trans)glycosidases"/>
    <property type="match status" value="1"/>
</dbReference>
<evidence type="ECO:0000313" key="11">
    <source>
        <dbReference type="Proteomes" id="UP000838160"/>
    </source>
</evidence>
<name>A0ABN8DIK7_9VIBR</name>
<evidence type="ECO:0000256" key="1">
    <source>
        <dbReference type="ARBA" id="ARBA00008061"/>
    </source>
</evidence>
<dbReference type="Gene3D" id="2.60.40.1110">
    <property type="match status" value="1"/>
</dbReference>
<dbReference type="InterPro" id="IPR014756">
    <property type="entry name" value="Ig_E-set"/>
</dbReference>
<dbReference type="SUPFAM" id="SSF49452">
    <property type="entry name" value="Starch-binding domain-like"/>
    <property type="match status" value="1"/>
</dbReference>
<dbReference type="Proteomes" id="UP000838160">
    <property type="component" value="Unassembled WGS sequence"/>
</dbReference>
<dbReference type="CDD" id="cd11341">
    <property type="entry name" value="AmyAc_Pullulanase_LD-like"/>
    <property type="match status" value="1"/>
</dbReference>
<dbReference type="Pfam" id="PF03714">
    <property type="entry name" value="PUD"/>
    <property type="match status" value="1"/>
</dbReference>
<dbReference type="SUPFAM" id="SSF81296">
    <property type="entry name" value="E set domains"/>
    <property type="match status" value="2"/>
</dbReference>
<evidence type="ECO:0000313" key="10">
    <source>
        <dbReference type="EMBL" id="CAH0526355.1"/>
    </source>
</evidence>
<feature type="domain" description="Pullulanase Ins" evidence="9">
    <location>
        <begin position="642"/>
        <end position="715"/>
    </location>
</feature>
<dbReference type="Gene3D" id="3.20.20.80">
    <property type="entry name" value="Glycosidases"/>
    <property type="match status" value="1"/>
</dbReference>
<dbReference type="Gene3D" id="2.60.40.1130">
    <property type="entry name" value="Rab geranylgeranyltransferase alpha-subunit, insert domain"/>
    <property type="match status" value="1"/>
</dbReference>
<keyword evidence="4 10" id="KW-0326">Glycosidase</keyword>
<feature type="domain" description="Pullulanase carbohydrate-binding module 41" evidence="6">
    <location>
        <begin position="210"/>
        <end position="291"/>
    </location>
</feature>
<dbReference type="InterPro" id="IPR024561">
    <property type="entry name" value="Pullul_strch_C"/>
</dbReference>
<dbReference type="PROSITE" id="PS51257">
    <property type="entry name" value="PROKAR_LIPOPROTEIN"/>
    <property type="match status" value="1"/>
</dbReference>
<dbReference type="InterPro" id="IPR004193">
    <property type="entry name" value="Glyco_hydro_13_N"/>
</dbReference>
<evidence type="ECO:0000259" key="6">
    <source>
        <dbReference type="Pfam" id="PF03714"/>
    </source>
</evidence>
<dbReference type="Gene3D" id="2.60.40.1180">
    <property type="entry name" value="Golgi alpha-mannosidase II"/>
    <property type="match status" value="1"/>
</dbReference>